<evidence type="ECO:0000256" key="2">
    <source>
        <dbReference type="ARBA" id="ARBA00022771"/>
    </source>
</evidence>
<reference evidence="6 7" key="1">
    <citation type="submission" date="2015-07" db="EMBL/GenBank/DDBJ databases">
        <title>Isolation and characterization of JD18-a novel lytic bacteriophage for Klebsiella pneumoniae.</title>
        <authorList>
            <person name="Fan J."/>
            <person name="Zhang X."/>
            <person name="Guo X."/>
            <person name="He P."/>
            <person name="Zhang Y."/>
        </authorList>
    </citation>
    <scope>NUCLEOTIDE SEQUENCE [LARGE SCALE GENOMIC DNA]</scope>
</reference>
<accession>A0A0K1Y5A4</accession>
<dbReference type="RefSeq" id="YP_009190671.1">
    <property type="nucleotide sequence ID" value="NC_028686.1"/>
</dbReference>
<feature type="domain" description="Zinc finger DksA/TraR C4-type" evidence="5">
    <location>
        <begin position="39"/>
        <end position="68"/>
    </location>
</feature>
<evidence type="ECO:0000313" key="6">
    <source>
        <dbReference type="EMBL" id="AKY01961.1"/>
    </source>
</evidence>
<evidence type="ECO:0000256" key="3">
    <source>
        <dbReference type="ARBA" id="ARBA00022833"/>
    </source>
</evidence>
<dbReference type="PANTHER" id="PTHR38777">
    <property type="entry name" value="FELS-2 PROPHAGE PROTEIN"/>
    <property type="match status" value="1"/>
</dbReference>
<gene>
    <name evidence="6" type="ORF">JD18_090</name>
</gene>
<keyword evidence="2" id="KW-0863">Zinc-finger</keyword>
<keyword evidence="3" id="KW-0862">Zinc</keyword>
<dbReference type="KEGG" id="vg:26518505"/>
<proteinExistence type="predicted"/>
<keyword evidence="7" id="KW-1185">Reference proteome</keyword>
<evidence type="ECO:0000256" key="4">
    <source>
        <dbReference type="PROSITE-ProRule" id="PRU00510"/>
    </source>
</evidence>
<feature type="zinc finger region" description="dksA C4-type" evidence="4">
    <location>
        <begin position="41"/>
        <end position="65"/>
    </location>
</feature>
<dbReference type="GO" id="GO:0008270">
    <property type="term" value="F:zinc ion binding"/>
    <property type="evidence" value="ECO:0007669"/>
    <property type="project" value="UniProtKB-KW"/>
</dbReference>
<organism evidence="6 7">
    <name type="scientific">Klebsiella phage JD18</name>
    <dbReference type="NCBI Taxonomy" id="1698360"/>
    <lineage>
        <taxon>Viruses</taxon>
        <taxon>Duplodnaviria</taxon>
        <taxon>Heunggongvirae</taxon>
        <taxon>Uroviricota</taxon>
        <taxon>Caudoviricetes</taxon>
        <taxon>Pantevenvirales</taxon>
        <taxon>Straboviridae</taxon>
        <taxon>Tevenvirinae</taxon>
        <taxon>Jiaodavirus</taxon>
        <taxon>Jiaodavirus jd18</taxon>
    </lineage>
</organism>
<evidence type="ECO:0000313" key="7">
    <source>
        <dbReference type="Proteomes" id="UP000204179"/>
    </source>
</evidence>
<keyword evidence="1" id="KW-0479">Metal-binding</keyword>
<evidence type="ECO:0000259" key="5">
    <source>
        <dbReference type="Pfam" id="PF01258"/>
    </source>
</evidence>
<name>A0A0K1Y5A4_9CAUD</name>
<dbReference type="GO" id="GO:1900378">
    <property type="term" value="P:positive regulation of secondary metabolite biosynthetic process"/>
    <property type="evidence" value="ECO:0007669"/>
    <property type="project" value="TreeGrafter"/>
</dbReference>
<evidence type="ECO:0000256" key="1">
    <source>
        <dbReference type="ARBA" id="ARBA00022723"/>
    </source>
</evidence>
<dbReference type="GeneID" id="26518505"/>
<protein>
    <recommendedName>
        <fullName evidence="5">Zinc finger DksA/TraR C4-type domain-containing protein</fullName>
    </recommendedName>
</protein>
<dbReference type="Proteomes" id="UP000204179">
    <property type="component" value="Segment"/>
</dbReference>
<dbReference type="Pfam" id="PF01258">
    <property type="entry name" value="zf-dskA_traR"/>
    <property type="match status" value="1"/>
</dbReference>
<dbReference type="PANTHER" id="PTHR38777:SF1">
    <property type="entry name" value="DNAK SUPPRESSOR PROTEIN"/>
    <property type="match status" value="1"/>
</dbReference>
<dbReference type="InterPro" id="IPR000962">
    <property type="entry name" value="Znf_DskA_TraR"/>
</dbReference>
<dbReference type="SUPFAM" id="SSF57716">
    <property type="entry name" value="Glucocorticoid receptor-like (DNA-binding domain)"/>
    <property type="match status" value="1"/>
</dbReference>
<dbReference type="EMBL" id="KT239446">
    <property type="protein sequence ID" value="AKY01961.1"/>
    <property type="molecule type" value="Genomic_DNA"/>
</dbReference>
<dbReference type="PROSITE" id="PS51128">
    <property type="entry name" value="ZF_DKSA_2"/>
    <property type="match status" value="1"/>
</dbReference>
<sequence>MNGWGPSDDGFATREATIADGIEWARLQKQLQEQRESEEFCVDCDEEIPIARRLLVKGCQRCVECQGKWDSVMTSAYNRRGSKDSQLR</sequence>